<feature type="region of interest" description="Disordered" evidence="1">
    <location>
        <begin position="32"/>
        <end position="51"/>
    </location>
</feature>
<keyword evidence="3" id="KW-1185">Reference proteome</keyword>
<dbReference type="RefSeq" id="WP_015401025.1">
    <property type="nucleotide sequence ID" value="NC_020302.1"/>
</dbReference>
<gene>
    <name evidence="2" type="ORF">A605_08020</name>
</gene>
<accession>M1P7I3</accession>
<dbReference type="KEGG" id="chn:A605_08020"/>
<protein>
    <submittedName>
        <fullName evidence="2">Uncharacterized protein</fullName>
    </submittedName>
</protein>
<evidence type="ECO:0000313" key="3">
    <source>
        <dbReference type="Proteomes" id="UP000011723"/>
    </source>
</evidence>
<name>M1P7I3_9CORY</name>
<organism evidence="2 3">
    <name type="scientific">Corynebacterium halotolerans YIM 70093 = DSM 44683</name>
    <dbReference type="NCBI Taxonomy" id="1121362"/>
    <lineage>
        <taxon>Bacteria</taxon>
        <taxon>Bacillati</taxon>
        <taxon>Actinomycetota</taxon>
        <taxon>Actinomycetes</taxon>
        <taxon>Mycobacteriales</taxon>
        <taxon>Corynebacteriaceae</taxon>
        <taxon>Corynebacterium</taxon>
    </lineage>
</organism>
<reference evidence="2 3" key="1">
    <citation type="journal article" date="2012" name="Stand. Genomic Sci.">
        <title>Genome sequence of the halotolerant bacterium Corynebacterium halotolerans type strain YIM 70093(T) (= DSM 44683(T)).</title>
        <authorList>
            <person name="Ruckert C."/>
            <person name="Albersmeier A."/>
            <person name="Al-Dilaimi A."/>
            <person name="Niehaus K."/>
            <person name="Szczepanowski R."/>
            <person name="Kalinowski J."/>
        </authorList>
    </citation>
    <scope>NUCLEOTIDE SEQUENCE [LARGE SCALE GENOMIC DNA]</scope>
    <source>
        <strain evidence="2">YIM 70093</strain>
    </source>
</reference>
<dbReference type="PATRIC" id="fig|1121362.3.peg.1620"/>
<feature type="compositionally biased region" description="Low complexity" evidence="1">
    <location>
        <begin position="40"/>
        <end position="51"/>
    </location>
</feature>
<dbReference type="AlphaFoldDB" id="M1P7I3"/>
<sequence>MRNKRSVRIILAVLAVLALVAAGMSAVQMYRTPDDSGEWEPAVPTTTAPVPGTEAASTPILQLIHG</sequence>
<dbReference type="STRING" id="1121362.A605_08020"/>
<dbReference type="Proteomes" id="UP000011723">
    <property type="component" value="Chromosome"/>
</dbReference>
<evidence type="ECO:0000313" key="2">
    <source>
        <dbReference type="EMBL" id="AGF72606.1"/>
    </source>
</evidence>
<dbReference type="EMBL" id="CP003697">
    <property type="protein sequence ID" value="AGF72606.1"/>
    <property type="molecule type" value="Genomic_DNA"/>
</dbReference>
<proteinExistence type="predicted"/>
<dbReference type="HOGENOM" id="CLU_2823813_0_0_11"/>
<evidence type="ECO:0000256" key="1">
    <source>
        <dbReference type="SAM" id="MobiDB-lite"/>
    </source>
</evidence>